<dbReference type="Gene3D" id="1.25.10.10">
    <property type="entry name" value="Leucine-rich Repeat Variant"/>
    <property type="match status" value="1"/>
</dbReference>
<dbReference type="AlphaFoldDB" id="A0AAD7G145"/>
<reference evidence="1" key="1">
    <citation type="submission" date="2023-03" db="EMBL/GenBank/DDBJ databases">
        <title>Massive genome expansion in bonnet fungi (Mycena s.s.) driven by repeated elements and novel gene families across ecological guilds.</title>
        <authorList>
            <consortium name="Lawrence Berkeley National Laboratory"/>
            <person name="Harder C.B."/>
            <person name="Miyauchi S."/>
            <person name="Viragh M."/>
            <person name="Kuo A."/>
            <person name="Thoen E."/>
            <person name="Andreopoulos B."/>
            <person name="Lu D."/>
            <person name="Skrede I."/>
            <person name="Drula E."/>
            <person name="Henrissat B."/>
            <person name="Morin E."/>
            <person name="Kohler A."/>
            <person name="Barry K."/>
            <person name="LaButti K."/>
            <person name="Morin E."/>
            <person name="Salamov A."/>
            <person name="Lipzen A."/>
            <person name="Mereny Z."/>
            <person name="Hegedus B."/>
            <person name="Baldrian P."/>
            <person name="Stursova M."/>
            <person name="Weitz H."/>
            <person name="Taylor A."/>
            <person name="Grigoriev I.V."/>
            <person name="Nagy L.G."/>
            <person name="Martin F."/>
            <person name="Kauserud H."/>
        </authorList>
    </citation>
    <scope>NUCLEOTIDE SEQUENCE</scope>
    <source>
        <strain evidence="1">CBHHK067</strain>
    </source>
</reference>
<keyword evidence="2" id="KW-1185">Reference proteome</keyword>
<dbReference type="EMBL" id="JARKIE010000370">
    <property type="protein sequence ID" value="KAJ7649168.1"/>
    <property type="molecule type" value="Genomic_DNA"/>
</dbReference>
<proteinExistence type="predicted"/>
<evidence type="ECO:0000313" key="1">
    <source>
        <dbReference type="EMBL" id="KAJ7649168.1"/>
    </source>
</evidence>
<organism evidence="1 2">
    <name type="scientific">Mycena rosella</name>
    <name type="common">Pink bonnet</name>
    <name type="synonym">Agaricus rosellus</name>
    <dbReference type="NCBI Taxonomy" id="1033263"/>
    <lineage>
        <taxon>Eukaryota</taxon>
        <taxon>Fungi</taxon>
        <taxon>Dikarya</taxon>
        <taxon>Basidiomycota</taxon>
        <taxon>Agaricomycotina</taxon>
        <taxon>Agaricomycetes</taxon>
        <taxon>Agaricomycetidae</taxon>
        <taxon>Agaricales</taxon>
        <taxon>Marasmiineae</taxon>
        <taxon>Mycenaceae</taxon>
        <taxon>Mycena</taxon>
    </lineage>
</organism>
<dbReference type="InterPro" id="IPR016024">
    <property type="entry name" value="ARM-type_fold"/>
</dbReference>
<gene>
    <name evidence="1" type="ORF">B0H17DRAFT_1102707</name>
</gene>
<comment type="caution">
    <text evidence="1">The sequence shown here is derived from an EMBL/GenBank/DDBJ whole genome shotgun (WGS) entry which is preliminary data.</text>
</comment>
<dbReference type="Proteomes" id="UP001221757">
    <property type="component" value="Unassembled WGS sequence"/>
</dbReference>
<sequence length="319" mass="35167">MPPLQQFPSQHSILSWWSDSNPPGPTIPLHTLAKPLLKLLYHRQAVALISQDTDAPLSTGKVEILISYLSYKYISDVTKARVLQHLSARAKSLLDAGAIIRANTLELGLLDSEDLLILRQTCSMLGNIARHEPLNGTVVASTPLTRLVSLARYHLDKGVQSQALFALCWISRWSESAPRSARVLDHIMLILDSPDTDVLVLGCRTLGNIAGYSGSNVAVLQLRPCIKLVQLLRHPSLDVRRHAMYTLCHLSSFSDSGGRDVLDAGVLQAINRLELLGCSNSDLLSGTCWLLGSLRHRGVRVHAIIHPLRELSDIRDQIE</sequence>
<name>A0AAD7G145_MYCRO</name>
<dbReference type="InterPro" id="IPR011989">
    <property type="entry name" value="ARM-like"/>
</dbReference>
<evidence type="ECO:0000313" key="2">
    <source>
        <dbReference type="Proteomes" id="UP001221757"/>
    </source>
</evidence>
<dbReference type="SUPFAM" id="SSF48371">
    <property type="entry name" value="ARM repeat"/>
    <property type="match status" value="1"/>
</dbReference>
<accession>A0AAD7G145</accession>
<protein>
    <submittedName>
        <fullName evidence="1">Armadillo-type protein</fullName>
    </submittedName>
</protein>